<dbReference type="EMBL" id="BQKI01000098">
    <property type="protein sequence ID" value="GJN39692.1"/>
    <property type="molecule type" value="Genomic_DNA"/>
</dbReference>
<name>A0AAV5FXE1_ELECO</name>
<accession>A0AAV5FXE1</accession>
<sequence length="60" mass="7041">MRFWAQLQRDNETREMFKSISASLESISLEVAHHGWKHHNRIGFTPNRLFNFPVSINGNS</sequence>
<comment type="caution">
    <text evidence="1">The sequence shown here is derived from an EMBL/GenBank/DDBJ whole genome shotgun (WGS) entry which is preliminary data.</text>
</comment>
<evidence type="ECO:0000313" key="1">
    <source>
        <dbReference type="EMBL" id="GJN39692.1"/>
    </source>
</evidence>
<evidence type="ECO:0000313" key="2">
    <source>
        <dbReference type="Proteomes" id="UP001054889"/>
    </source>
</evidence>
<protein>
    <submittedName>
        <fullName evidence="1">Uncharacterized protein</fullName>
    </submittedName>
</protein>
<reference evidence="1" key="1">
    <citation type="journal article" date="2018" name="DNA Res.">
        <title>Multiple hybrid de novo genome assembly of finger millet, an orphan allotetraploid crop.</title>
        <authorList>
            <person name="Hatakeyama M."/>
            <person name="Aluri S."/>
            <person name="Balachadran M.T."/>
            <person name="Sivarajan S.R."/>
            <person name="Patrignani A."/>
            <person name="Gruter S."/>
            <person name="Poveda L."/>
            <person name="Shimizu-Inatsugi R."/>
            <person name="Baeten J."/>
            <person name="Francoijs K.J."/>
            <person name="Nataraja K.N."/>
            <person name="Reddy Y.A.N."/>
            <person name="Phadnis S."/>
            <person name="Ravikumar R.L."/>
            <person name="Schlapbach R."/>
            <person name="Sreeman S.M."/>
            <person name="Shimizu K.K."/>
        </authorList>
    </citation>
    <scope>NUCLEOTIDE SEQUENCE</scope>
</reference>
<reference evidence="1" key="2">
    <citation type="submission" date="2021-12" db="EMBL/GenBank/DDBJ databases">
        <title>Resequencing data analysis of finger millet.</title>
        <authorList>
            <person name="Hatakeyama M."/>
            <person name="Aluri S."/>
            <person name="Balachadran M.T."/>
            <person name="Sivarajan S.R."/>
            <person name="Poveda L."/>
            <person name="Shimizu-Inatsugi R."/>
            <person name="Schlapbach R."/>
            <person name="Sreeman S.M."/>
            <person name="Shimizu K.K."/>
        </authorList>
    </citation>
    <scope>NUCLEOTIDE SEQUENCE</scope>
</reference>
<gene>
    <name evidence="1" type="primary">gb28827</name>
    <name evidence="1" type="ORF">PR202_gb28827</name>
</gene>
<dbReference type="AlphaFoldDB" id="A0AAV5FXE1"/>
<proteinExistence type="predicted"/>
<organism evidence="1 2">
    <name type="scientific">Eleusine coracana subsp. coracana</name>
    <dbReference type="NCBI Taxonomy" id="191504"/>
    <lineage>
        <taxon>Eukaryota</taxon>
        <taxon>Viridiplantae</taxon>
        <taxon>Streptophyta</taxon>
        <taxon>Embryophyta</taxon>
        <taxon>Tracheophyta</taxon>
        <taxon>Spermatophyta</taxon>
        <taxon>Magnoliopsida</taxon>
        <taxon>Liliopsida</taxon>
        <taxon>Poales</taxon>
        <taxon>Poaceae</taxon>
        <taxon>PACMAD clade</taxon>
        <taxon>Chloridoideae</taxon>
        <taxon>Cynodonteae</taxon>
        <taxon>Eleusininae</taxon>
        <taxon>Eleusine</taxon>
    </lineage>
</organism>
<dbReference type="Proteomes" id="UP001054889">
    <property type="component" value="Unassembled WGS sequence"/>
</dbReference>
<keyword evidence="2" id="KW-1185">Reference proteome</keyword>